<feature type="domain" description="Fungal lipase-type" evidence="17">
    <location>
        <begin position="374"/>
        <end position="519"/>
    </location>
</feature>
<comment type="cofactor">
    <cofactor evidence="1">
        <name>Ca(2+)</name>
        <dbReference type="ChEBI" id="CHEBI:29108"/>
    </cofactor>
</comment>
<keyword evidence="3" id="KW-1003">Cell membrane</keyword>
<keyword evidence="5 16" id="KW-0812">Transmembrane</keyword>
<dbReference type="InterPro" id="IPR002921">
    <property type="entry name" value="Fungal_lipase-type"/>
</dbReference>
<evidence type="ECO:0000256" key="11">
    <source>
        <dbReference type="ARBA" id="ARBA00023098"/>
    </source>
</evidence>
<dbReference type="GO" id="GO:0005886">
    <property type="term" value="C:plasma membrane"/>
    <property type="evidence" value="ECO:0007669"/>
    <property type="project" value="UniProtKB-SubCell"/>
</dbReference>
<dbReference type="GO" id="GO:0004806">
    <property type="term" value="F:triacylglycerol lipase activity"/>
    <property type="evidence" value="ECO:0007669"/>
    <property type="project" value="TreeGrafter"/>
</dbReference>
<evidence type="ECO:0000256" key="6">
    <source>
        <dbReference type="ARBA" id="ARBA00022723"/>
    </source>
</evidence>
<dbReference type="CDD" id="cd00519">
    <property type="entry name" value="Lipase_3"/>
    <property type="match status" value="1"/>
</dbReference>
<evidence type="ECO:0000256" key="13">
    <source>
        <dbReference type="ARBA" id="ARBA00024531"/>
    </source>
</evidence>
<dbReference type="SUPFAM" id="SSF53474">
    <property type="entry name" value="alpha/beta-Hydrolases"/>
    <property type="match status" value="1"/>
</dbReference>
<proteinExistence type="predicted"/>
<keyword evidence="12 16" id="KW-0472">Membrane</keyword>
<evidence type="ECO:0000256" key="12">
    <source>
        <dbReference type="ARBA" id="ARBA00023136"/>
    </source>
</evidence>
<dbReference type="Proteomes" id="UP000025227">
    <property type="component" value="Unplaced"/>
</dbReference>
<sequence length="721" mass="79295">MPSLVAYGRKWNIASDDFVFPEITEALVRLSWMAFAFAVFILHFPLSCTGKDMTLSLLTLLFINGVTVALALLTAGISAKGSIMHPHPRRHVATLLYIRLPIFIVEIVSTVFSTINAFRPDPPDSMCHFSNILKVTVSLEWLLIVSVFVGVIVVFNPVNEDNLEDSSAIARRTWSRRFKIFTIRQEAPMRAAMEDLANLVSSFFSDIDVVFSDVAAGLFLLAHSPANVYPPIIPASDKRPSWMTAENALHFQHFSASVYGWPTYLLHNCGLRAVYRLVRKMQCCGRLRCDQKDNGDMVMHSIRSGRDTQVERNELSKPSVEVLIVEDNCCFCNTAAFTLATEDKNVDLFFVSFRNGLYEVPFVVLADHETRSIVITIRGSCSLVDLVTDLCLDDEVLSIDVDADPLLRTDATLDAEGEVRVHRGMLMSARYVFDTLRRHSVLEDLAVLNTNYQLVVCGHSLGAGVASLLTLLLKQEYPDVRCFAFAPPGCVISGNGLHEMEQHVMSIVSGDDVVSRISYHAMQRLRIKVAAELDACTKAKYEILIRGVFRIFFNPSWEAGPLSGNNGTVTDRANLITDGTNPNGSYGAAGSEAPTTATMITMVTNERLASRVELFAPGKLLYIAEDENLEGGVSSQWIDPKCLTDVKLTASALTDHLPKSVERMLKKVVEAGDSGSAGHDDTPSDSTTNSPTIATAAAISDTGTQHHTPRVVIIDPARSSR</sequence>
<evidence type="ECO:0000256" key="1">
    <source>
        <dbReference type="ARBA" id="ARBA00001913"/>
    </source>
</evidence>
<dbReference type="InterPro" id="IPR052214">
    <property type="entry name" value="DAG_Lipase-Related"/>
</dbReference>
<keyword evidence="6" id="KW-0479">Metal-binding</keyword>
<dbReference type="WBParaSite" id="HCON_00092880-00002">
    <property type="protein sequence ID" value="HCON_00092880-00002"/>
    <property type="gene ID" value="HCON_00092880"/>
</dbReference>
<keyword evidence="11" id="KW-0443">Lipid metabolism</keyword>
<dbReference type="GO" id="GO:0046340">
    <property type="term" value="P:diacylglycerol catabolic process"/>
    <property type="evidence" value="ECO:0007669"/>
    <property type="project" value="TreeGrafter"/>
</dbReference>
<dbReference type="InterPro" id="IPR029058">
    <property type="entry name" value="AB_hydrolase_fold"/>
</dbReference>
<evidence type="ECO:0000256" key="15">
    <source>
        <dbReference type="SAM" id="MobiDB-lite"/>
    </source>
</evidence>
<dbReference type="OMA" id="KVWECRL"/>
<keyword evidence="10 16" id="KW-1133">Transmembrane helix</keyword>
<evidence type="ECO:0000256" key="16">
    <source>
        <dbReference type="SAM" id="Phobius"/>
    </source>
</evidence>
<feature type="transmembrane region" description="Helical" evidence="16">
    <location>
        <begin position="97"/>
        <end position="118"/>
    </location>
</feature>
<keyword evidence="18" id="KW-1185">Reference proteome</keyword>
<reference evidence="19" key="1">
    <citation type="submission" date="2020-12" db="UniProtKB">
        <authorList>
            <consortium name="WormBaseParasite"/>
        </authorList>
    </citation>
    <scope>IDENTIFICATION</scope>
    <source>
        <strain evidence="19">MHco3</strain>
    </source>
</reference>
<dbReference type="Pfam" id="PF01764">
    <property type="entry name" value="Lipase_3"/>
    <property type="match status" value="1"/>
</dbReference>
<evidence type="ECO:0000256" key="5">
    <source>
        <dbReference type="ARBA" id="ARBA00022692"/>
    </source>
</evidence>
<dbReference type="GO" id="GO:0022008">
    <property type="term" value="P:neurogenesis"/>
    <property type="evidence" value="ECO:0007669"/>
    <property type="project" value="TreeGrafter"/>
</dbReference>
<evidence type="ECO:0000259" key="17">
    <source>
        <dbReference type="Pfam" id="PF01764"/>
    </source>
</evidence>
<dbReference type="Gene3D" id="3.40.50.1820">
    <property type="entry name" value="alpha/beta hydrolase"/>
    <property type="match status" value="1"/>
</dbReference>
<protein>
    <recommendedName>
        <fullName evidence="14">sn-1-specific diacylglycerol lipase</fullName>
        <ecNumber evidence="14">3.1.1.116</ecNumber>
    </recommendedName>
</protein>
<keyword evidence="8" id="KW-0106">Calcium</keyword>
<feature type="transmembrane region" description="Helical" evidence="16">
    <location>
        <begin position="26"/>
        <end position="45"/>
    </location>
</feature>
<dbReference type="GO" id="GO:0019369">
    <property type="term" value="P:arachidonate metabolic process"/>
    <property type="evidence" value="ECO:0007669"/>
    <property type="project" value="TreeGrafter"/>
</dbReference>
<accession>A0A7I4YHV6</accession>
<keyword evidence="7" id="KW-0378">Hydrolase</keyword>
<comment type="subcellular location">
    <subcellularLocation>
        <location evidence="2">Cell membrane</location>
        <topology evidence="2">Multi-pass membrane protein</topology>
    </subcellularLocation>
</comment>
<evidence type="ECO:0000256" key="4">
    <source>
        <dbReference type="ARBA" id="ARBA00022553"/>
    </source>
</evidence>
<evidence type="ECO:0000256" key="9">
    <source>
        <dbReference type="ARBA" id="ARBA00022963"/>
    </source>
</evidence>
<evidence type="ECO:0000256" key="14">
    <source>
        <dbReference type="ARBA" id="ARBA00026104"/>
    </source>
</evidence>
<feature type="region of interest" description="Disordered" evidence="15">
    <location>
        <begin position="672"/>
        <end position="721"/>
    </location>
</feature>
<comment type="catalytic activity">
    <reaction evidence="13">
        <text>a 1,2-diacyl-sn-glycerol + H2O = a 2-acylglycerol + a fatty acid + H(+)</text>
        <dbReference type="Rhea" id="RHEA:33275"/>
        <dbReference type="ChEBI" id="CHEBI:15377"/>
        <dbReference type="ChEBI" id="CHEBI:15378"/>
        <dbReference type="ChEBI" id="CHEBI:17389"/>
        <dbReference type="ChEBI" id="CHEBI:17815"/>
        <dbReference type="ChEBI" id="CHEBI:28868"/>
        <dbReference type="EC" id="3.1.1.116"/>
    </reaction>
    <physiologicalReaction direction="left-to-right" evidence="13">
        <dbReference type="Rhea" id="RHEA:33276"/>
    </physiologicalReaction>
</comment>
<evidence type="ECO:0000256" key="3">
    <source>
        <dbReference type="ARBA" id="ARBA00022475"/>
    </source>
</evidence>
<dbReference type="PANTHER" id="PTHR45792">
    <property type="entry name" value="DIACYLGLYCEROL LIPASE HOMOLOG-RELATED"/>
    <property type="match status" value="1"/>
</dbReference>
<dbReference type="AlphaFoldDB" id="A0A7I4YHV6"/>
<dbReference type="PANTHER" id="PTHR45792:SF2">
    <property type="entry name" value="DIACYLGLYCEROL LIPASE-BETA"/>
    <property type="match status" value="1"/>
</dbReference>
<evidence type="ECO:0000256" key="10">
    <source>
        <dbReference type="ARBA" id="ARBA00022989"/>
    </source>
</evidence>
<organism evidence="18 19">
    <name type="scientific">Haemonchus contortus</name>
    <name type="common">Barber pole worm</name>
    <dbReference type="NCBI Taxonomy" id="6289"/>
    <lineage>
        <taxon>Eukaryota</taxon>
        <taxon>Metazoa</taxon>
        <taxon>Ecdysozoa</taxon>
        <taxon>Nematoda</taxon>
        <taxon>Chromadorea</taxon>
        <taxon>Rhabditida</taxon>
        <taxon>Rhabditina</taxon>
        <taxon>Rhabditomorpha</taxon>
        <taxon>Strongyloidea</taxon>
        <taxon>Trichostrongylidae</taxon>
        <taxon>Haemonchus</taxon>
    </lineage>
</organism>
<evidence type="ECO:0000256" key="7">
    <source>
        <dbReference type="ARBA" id="ARBA00022801"/>
    </source>
</evidence>
<evidence type="ECO:0000313" key="18">
    <source>
        <dbReference type="Proteomes" id="UP000025227"/>
    </source>
</evidence>
<evidence type="ECO:0000313" key="19">
    <source>
        <dbReference type="WBParaSite" id="HCON_00092880-00002"/>
    </source>
</evidence>
<dbReference type="GO" id="GO:0046872">
    <property type="term" value="F:metal ion binding"/>
    <property type="evidence" value="ECO:0007669"/>
    <property type="project" value="UniProtKB-KW"/>
</dbReference>
<keyword evidence="9" id="KW-0442">Lipid degradation</keyword>
<name>A0A7I4YHV6_HAECO</name>
<dbReference type="GO" id="GO:0005737">
    <property type="term" value="C:cytoplasm"/>
    <property type="evidence" value="ECO:0007669"/>
    <property type="project" value="TreeGrafter"/>
</dbReference>
<feature type="transmembrane region" description="Helical" evidence="16">
    <location>
        <begin position="139"/>
        <end position="158"/>
    </location>
</feature>
<evidence type="ECO:0000256" key="2">
    <source>
        <dbReference type="ARBA" id="ARBA00004651"/>
    </source>
</evidence>
<keyword evidence="4" id="KW-0597">Phosphoprotein</keyword>
<dbReference type="EC" id="3.1.1.116" evidence="14"/>
<dbReference type="OrthoDB" id="438440at2759"/>
<feature type="transmembrane region" description="Helical" evidence="16">
    <location>
        <begin position="57"/>
        <end position="77"/>
    </location>
</feature>
<evidence type="ECO:0000256" key="8">
    <source>
        <dbReference type="ARBA" id="ARBA00022837"/>
    </source>
</evidence>